<dbReference type="RefSeq" id="WP_032550614.1">
    <property type="nucleotide sequence ID" value="NZ_JFFR01000012.1"/>
</dbReference>
<dbReference type="PANTHER" id="PTHR43625">
    <property type="entry name" value="AFLATOXIN B1 ALDEHYDE REDUCTASE"/>
    <property type="match status" value="1"/>
</dbReference>
<evidence type="ECO:0000313" key="3">
    <source>
        <dbReference type="EMBL" id="KDN29196.1"/>
    </source>
</evidence>
<dbReference type="SUPFAM" id="SSF51430">
    <property type="entry name" value="NAD(P)-linked oxidoreductase"/>
    <property type="match status" value="1"/>
</dbReference>
<dbReference type="InterPro" id="IPR020471">
    <property type="entry name" value="AKR"/>
</dbReference>
<dbReference type="AlphaFoldDB" id="A0A066UP65"/>
<dbReference type="EMBL" id="JFFR01000012">
    <property type="protein sequence ID" value="KDN29196.1"/>
    <property type="molecule type" value="Genomic_DNA"/>
</dbReference>
<gene>
    <name evidence="3" type="ORF">VFDL14_18300</name>
</gene>
<keyword evidence="4" id="KW-1185">Reference proteome</keyword>
<evidence type="ECO:0000313" key="4">
    <source>
        <dbReference type="Proteomes" id="UP000027219"/>
    </source>
</evidence>
<dbReference type="Gene3D" id="3.20.20.100">
    <property type="entry name" value="NADP-dependent oxidoreductase domain"/>
    <property type="match status" value="1"/>
</dbReference>
<proteinExistence type="predicted"/>
<dbReference type="Proteomes" id="UP000027219">
    <property type="component" value="Unassembled WGS sequence"/>
</dbReference>
<dbReference type="GO" id="GO:0016491">
    <property type="term" value="F:oxidoreductase activity"/>
    <property type="evidence" value="ECO:0007669"/>
    <property type="project" value="UniProtKB-KW"/>
</dbReference>
<evidence type="ECO:0000256" key="1">
    <source>
        <dbReference type="ARBA" id="ARBA00023002"/>
    </source>
</evidence>
<keyword evidence="1" id="KW-0560">Oxidoreductase</keyword>
<name>A0A066UP65_9VIBR</name>
<organism evidence="3 4">
    <name type="scientific">Vibrio fortis</name>
    <dbReference type="NCBI Taxonomy" id="212667"/>
    <lineage>
        <taxon>Bacteria</taxon>
        <taxon>Pseudomonadati</taxon>
        <taxon>Pseudomonadota</taxon>
        <taxon>Gammaproteobacteria</taxon>
        <taxon>Vibrionales</taxon>
        <taxon>Vibrionaceae</taxon>
        <taxon>Vibrio</taxon>
    </lineage>
</organism>
<dbReference type="InterPro" id="IPR036812">
    <property type="entry name" value="NAD(P)_OxRdtase_dom_sf"/>
</dbReference>
<dbReference type="InterPro" id="IPR023210">
    <property type="entry name" value="NADP_OxRdtase_dom"/>
</dbReference>
<feature type="domain" description="NADP-dependent oxidoreductase" evidence="2">
    <location>
        <begin position="12"/>
        <end position="309"/>
    </location>
</feature>
<accession>A0A066UP65</accession>
<evidence type="ECO:0000259" key="2">
    <source>
        <dbReference type="Pfam" id="PF00248"/>
    </source>
</evidence>
<dbReference type="STRING" id="212667.VFDL14_18300"/>
<protein>
    <submittedName>
        <fullName evidence="3">Aldo/keto reductase</fullName>
    </submittedName>
</protein>
<dbReference type="Pfam" id="PF00248">
    <property type="entry name" value="Aldo_ket_red"/>
    <property type="match status" value="1"/>
</dbReference>
<dbReference type="InterPro" id="IPR050791">
    <property type="entry name" value="Aldo-Keto_reductase"/>
</dbReference>
<reference evidence="3 4" key="1">
    <citation type="submission" date="2014-02" db="EMBL/GenBank/DDBJ databases">
        <title>Vibrio fortis Dalian14 Genome Sequencing.</title>
        <authorList>
            <person name="Wang Y."/>
            <person name="Song L."/>
            <person name="Liu G."/>
            <person name="Ding J."/>
        </authorList>
    </citation>
    <scope>NUCLEOTIDE SEQUENCE [LARGE SCALE GENOMIC DNA]</scope>
    <source>
        <strain evidence="3 4">Dalian14</strain>
    </source>
</reference>
<dbReference type="PRINTS" id="PR00069">
    <property type="entry name" value="ALDKETRDTASE"/>
</dbReference>
<sequence length="321" mass="34855">MSKELFQNIKQIGYGAMGLEGYYGQSDDMSAVNTLVRAIEQSMMIDTADAYGAGHNEDLIKQAIAQTETTPFIATKFGIVFEEDQTGSQLDTGWGFPLTINGTKEYVARAIDNSLERLGVEQIDLLYAHYLDPNVPLAETVSAMADAVKAGKVKAIGLSNVTAEQVLEANEIHPIAAVQYEYSLFRREAETDILPAINQIGAALVCWSPLGAGFLTGQVKDLEEGDFRNNNPKMQGDNFTNNLQRLEEIKAIAAEYQVTPAQLALAWLVAQGDNIIPIPGSRKTSRVVENLEALSVTLSQETLDKLDQIAPIGAFKGATLV</sequence>
<comment type="caution">
    <text evidence="3">The sequence shown here is derived from an EMBL/GenBank/DDBJ whole genome shotgun (WGS) entry which is preliminary data.</text>
</comment>
<dbReference type="OrthoDB" id="9772407at2"/>
<dbReference type="PANTHER" id="PTHR43625:SF40">
    <property type="entry name" value="ALDO-KETO REDUCTASE YAKC [NADP(+)]"/>
    <property type="match status" value="1"/>
</dbReference>
<dbReference type="GO" id="GO:0005737">
    <property type="term" value="C:cytoplasm"/>
    <property type="evidence" value="ECO:0007669"/>
    <property type="project" value="TreeGrafter"/>
</dbReference>